<sequence>MDSFLEKTSPRVRVQFHTQGSSSSAEEVKIPRFGLRDVWKACEKWSCYGVEVPLSIENFNEKVKQHYVPSLSAIQIFTIKPFADDDSSSRSSVIGSDGTGTGSAKPNPYSDYKHRFLQPEHLGYLYFQYNETTRPSDRGPLTYKMRDLAEQHNGLNTLTNSDLSPYSWISIAWYPIYPIPAVNSRKELSASFLTYHSLTPCFPEKFGAGDKVNQVGKPIKPKVVLPPFAAVAYKAFGDIWIRPGTSDRQMIEMREKSASSWVETLDFTHNDLNFFMSHKNYGRRR</sequence>
<reference evidence="2" key="1">
    <citation type="submission" date="2019-07" db="EMBL/GenBank/DDBJ databases">
        <authorList>
            <person name="Dittberner H."/>
        </authorList>
    </citation>
    <scope>NUCLEOTIDE SEQUENCE [LARGE SCALE GENOMIC DNA]</scope>
</reference>
<dbReference type="InterPro" id="IPR008507">
    <property type="entry name" value="DUF789"/>
</dbReference>
<comment type="caution">
    <text evidence="2">The sequence shown here is derived from an EMBL/GenBank/DDBJ whole genome shotgun (WGS) entry which is preliminary data.</text>
</comment>
<accession>A0A565CVA9</accession>
<protein>
    <submittedName>
        <fullName evidence="2">Uncharacterized protein</fullName>
    </submittedName>
</protein>
<dbReference type="Pfam" id="PF05623">
    <property type="entry name" value="DUF789"/>
    <property type="match status" value="1"/>
</dbReference>
<dbReference type="PANTHER" id="PTHR31343:SF50">
    <property type="entry name" value="GB|AAD11584.1"/>
    <property type="match status" value="1"/>
</dbReference>
<name>A0A565CVA9_9BRAS</name>
<evidence type="ECO:0000313" key="3">
    <source>
        <dbReference type="Proteomes" id="UP000489600"/>
    </source>
</evidence>
<evidence type="ECO:0000256" key="1">
    <source>
        <dbReference type="SAM" id="MobiDB-lite"/>
    </source>
</evidence>
<keyword evidence="3" id="KW-1185">Reference proteome</keyword>
<dbReference type="AlphaFoldDB" id="A0A565CVA9"/>
<feature type="region of interest" description="Disordered" evidence="1">
    <location>
        <begin position="84"/>
        <end position="109"/>
    </location>
</feature>
<dbReference type="Proteomes" id="UP000489600">
    <property type="component" value="Unassembled WGS sequence"/>
</dbReference>
<evidence type="ECO:0000313" key="2">
    <source>
        <dbReference type="EMBL" id="VVB17494.1"/>
    </source>
</evidence>
<dbReference type="OrthoDB" id="1081869at2759"/>
<proteinExistence type="predicted"/>
<dbReference type="PANTHER" id="PTHR31343">
    <property type="entry name" value="T15D22.8"/>
    <property type="match status" value="1"/>
</dbReference>
<dbReference type="EMBL" id="CABITT030000008">
    <property type="protein sequence ID" value="VVB17494.1"/>
    <property type="molecule type" value="Genomic_DNA"/>
</dbReference>
<organism evidence="2 3">
    <name type="scientific">Arabis nemorensis</name>
    <dbReference type="NCBI Taxonomy" id="586526"/>
    <lineage>
        <taxon>Eukaryota</taxon>
        <taxon>Viridiplantae</taxon>
        <taxon>Streptophyta</taxon>
        <taxon>Embryophyta</taxon>
        <taxon>Tracheophyta</taxon>
        <taxon>Spermatophyta</taxon>
        <taxon>Magnoliopsida</taxon>
        <taxon>eudicotyledons</taxon>
        <taxon>Gunneridae</taxon>
        <taxon>Pentapetalae</taxon>
        <taxon>rosids</taxon>
        <taxon>malvids</taxon>
        <taxon>Brassicales</taxon>
        <taxon>Brassicaceae</taxon>
        <taxon>Arabideae</taxon>
        <taxon>Arabis</taxon>
    </lineage>
</organism>
<gene>
    <name evidence="2" type="ORF">ANE_LOCUS27938</name>
</gene>